<comment type="caution">
    <text evidence="2">The sequence shown here is derived from an EMBL/GenBank/DDBJ whole genome shotgun (WGS) entry which is preliminary data.</text>
</comment>
<organism evidence="2 3">
    <name type="scientific">Peronospora matthiolae</name>
    <dbReference type="NCBI Taxonomy" id="2874970"/>
    <lineage>
        <taxon>Eukaryota</taxon>
        <taxon>Sar</taxon>
        <taxon>Stramenopiles</taxon>
        <taxon>Oomycota</taxon>
        <taxon>Peronosporomycetes</taxon>
        <taxon>Peronosporales</taxon>
        <taxon>Peronosporaceae</taxon>
        <taxon>Peronospora</taxon>
    </lineage>
</organism>
<dbReference type="Proteomes" id="UP001162060">
    <property type="component" value="Unassembled WGS sequence"/>
</dbReference>
<accession>A0AAV1TRR8</accession>
<feature type="region of interest" description="Disordered" evidence="1">
    <location>
        <begin position="79"/>
        <end position="120"/>
    </location>
</feature>
<sequence length="172" mass="19151">MLSGMDARMQKMKFSQARIDEDERMRGADESGLFASLRSADFAGRLHRGALERLEPRERHVSAQARHVGSRLGYLRMGALHPAQQRTKPLPQAPPQLPPYQPQLTPQAPPGPPQQAPALTQYRVPDARQRKLAIRKLDGTEVYAGLGSAFWDWADLLAPSGHGSRVVRFPVE</sequence>
<evidence type="ECO:0000256" key="1">
    <source>
        <dbReference type="SAM" id="MobiDB-lite"/>
    </source>
</evidence>
<reference evidence="2" key="1">
    <citation type="submission" date="2024-01" db="EMBL/GenBank/DDBJ databases">
        <authorList>
            <person name="Webb A."/>
        </authorList>
    </citation>
    <scope>NUCLEOTIDE SEQUENCE</scope>
    <source>
        <strain evidence="2">Pm1</strain>
    </source>
</reference>
<proteinExistence type="predicted"/>
<gene>
    <name evidence="2" type="ORF">PM001_LOCUS8938</name>
</gene>
<protein>
    <submittedName>
        <fullName evidence="2">Uncharacterized protein</fullName>
    </submittedName>
</protein>
<evidence type="ECO:0000313" key="2">
    <source>
        <dbReference type="EMBL" id="CAK7923788.1"/>
    </source>
</evidence>
<dbReference type="AlphaFoldDB" id="A0AAV1TRR8"/>
<dbReference type="EMBL" id="CAKLBY020000070">
    <property type="protein sequence ID" value="CAK7923788.1"/>
    <property type="molecule type" value="Genomic_DNA"/>
</dbReference>
<feature type="compositionally biased region" description="Pro residues" evidence="1">
    <location>
        <begin position="91"/>
        <end position="115"/>
    </location>
</feature>
<evidence type="ECO:0000313" key="3">
    <source>
        <dbReference type="Proteomes" id="UP001162060"/>
    </source>
</evidence>
<name>A0AAV1TRR8_9STRA</name>